<organism evidence="2 3">
    <name type="scientific">Aerococcus christensenii</name>
    <dbReference type="NCBI Taxonomy" id="87541"/>
    <lineage>
        <taxon>Bacteria</taxon>
        <taxon>Bacillati</taxon>
        <taxon>Bacillota</taxon>
        <taxon>Bacilli</taxon>
        <taxon>Lactobacillales</taxon>
        <taxon>Aerococcaceae</taxon>
        <taxon>Aerococcus</taxon>
    </lineage>
</organism>
<dbReference type="AlphaFoldDB" id="A0A133XT34"/>
<evidence type="ECO:0000256" key="1">
    <source>
        <dbReference type="SAM" id="Phobius"/>
    </source>
</evidence>
<dbReference type="PATRIC" id="fig|87541.4.peg.1487"/>
<proteinExistence type="predicted"/>
<gene>
    <name evidence="2" type="ORF">HMPREF3187_01500</name>
</gene>
<dbReference type="Proteomes" id="UP000070422">
    <property type="component" value="Unassembled WGS sequence"/>
</dbReference>
<accession>A0A133XT34</accession>
<keyword evidence="1" id="KW-0472">Membrane</keyword>
<evidence type="ECO:0000313" key="3">
    <source>
        <dbReference type="Proteomes" id="UP000070422"/>
    </source>
</evidence>
<keyword evidence="1" id="KW-0812">Transmembrane</keyword>
<sequence>MAPLIVSSVANVVALTHSVTEPLFSGIMGLMTCLFFAKSLWRSYQVCAKPDNKKSWGKCWLCLVT</sequence>
<reference evidence="2 3" key="1">
    <citation type="submission" date="2016-01" db="EMBL/GenBank/DDBJ databases">
        <authorList>
            <person name="Oliw E.H."/>
        </authorList>
    </citation>
    <scope>NUCLEOTIDE SEQUENCE [LARGE SCALE GENOMIC DNA]</scope>
    <source>
        <strain evidence="2 3">KA00635</strain>
    </source>
</reference>
<feature type="transmembrane region" description="Helical" evidence="1">
    <location>
        <begin position="23"/>
        <end position="41"/>
    </location>
</feature>
<dbReference type="EMBL" id="LSCQ01000084">
    <property type="protein sequence ID" value="KXB34107.1"/>
    <property type="molecule type" value="Genomic_DNA"/>
</dbReference>
<keyword evidence="1" id="KW-1133">Transmembrane helix</keyword>
<evidence type="ECO:0000313" key="2">
    <source>
        <dbReference type="EMBL" id="KXB34107.1"/>
    </source>
</evidence>
<protein>
    <submittedName>
        <fullName evidence="2">Uncharacterized protein</fullName>
    </submittedName>
</protein>
<name>A0A133XT34_9LACT</name>
<comment type="caution">
    <text evidence="2">The sequence shown here is derived from an EMBL/GenBank/DDBJ whole genome shotgun (WGS) entry which is preliminary data.</text>
</comment>